<comment type="catalytic activity">
    <reaction evidence="5">
        <text>isopentenyl diphosphate + 2 oxidized [2Fe-2S]-[ferredoxin] + H2O = (2E)-4-hydroxy-3-methylbut-2-enyl diphosphate + 2 reduced [2Fe-2S]-[ferredoxin] + 2 H(+)</text>
        <dbReference type="Rhea" id="RHEA:24488"/>
        <dbReference type="Rhea" id="RHEA-COMP:10000"/>
        <dbReference type="Rhea" id="RHEA-COMP:10001"/>
        <dbReference type="ChEBI" id="CHEBI:15377"/>
        <dbReference type="ChEBI" id="CHEBI:15378"/>
        <dbReference type="ChEBI" id="CHEBI:33737"/>
        <dbReference type="ChEBI" id="CHEBI:33738"/>
        <dbReference type="ChEBI" id="CHEBI:128753"/>
        <dbReference type="ChEBI" id="CHEBI:128769"/>
        <dbReference type="EC" id="1.17.7.4"/>
    </reaction>
</comment>
<comment type="function">
    <text evidence="5">Catalyzes the conversion of 1-hydroxy-2-methyl-2-(E)-butenyl 4-diphosphate (HMBPP) into a mixture of isopentenyl diphosphate (IPP) and dimethylallyl diphosphate (DMAPP). Acts in the terminal step of the DOXP/MEP pathway for isoprenoid precursor biosynthesis.</text>
</comment>
<evidence type="ECO:0000256" key="4">
    <source>
        <dbReference type="ARBA" id="ARBA00023014"/>
    </source>
</evidence>
<protein>
    <recommendedName>
        <fullName evidence="5">4-hydroxy-3-methylbut-2-enyl diphosphate reductase</fullName>
        <shortName evidence="5">HMBPP reductase</shortName>
        <ecNumber evidence="5">1.17.7.4</ecNumber>
    </recommendedName>
</protein>
<feature type="binding site" evidence="5">
    <location>
        <position position="126"/>
    </location>
    <ligand>
        <name>(2E)-4-hydroxy-3-methylbut-2-enyl diphosphate</name>
        <dbReference type="ChEBI" id="CHEBI:128753"/>
    </ligand>
</feature>
<keyword evidence="5" id="KW-0414">Isoprene biosynthesis</keyword>
<dbReference type="Pfam" id="PF02401">
    <property type="entry name" value="LYTB"/>
    <property type="match status" value="1"/>
</dbReference>
<comment type="catalytic activity">
    <reaction evidence="5">
        <text>dimethylallyl diphosphate + 2 oxidized [2Fe-2S]-[ferredoxin] + H2O = (2E)-4-hydroxy-3-methylbut-2-enyl diphosphate + 2 reduced [2Fe-2S]-[ferredoxin] + 2 H(+)</text>
        <dbReference type="Rhea" id="RHEA:24825"/>
        <dbReference type="Rhea" id="RHEA-COMP:10000"/>
        <dbReference type="Rhea" id="RHEA-COMP:10001"/>
        <dbReference type="ChEBI" id="CHEBI:15377"/>
        <dbReference type="ChEBI" id="CHEBI:15378"/>
        <dbReference type="ChEBI" id="CHEBI:33737"/>
        <dbReference type="ChEBI" id="CHEBI:33738"/>
        <dbReference type="ChEBI" id="CHEBI:57623"/>
        <dbReference type="ChEBI" id="CHEBI:128753"/>
        <dbReference type="EC" id="1.17.7.4"/>
    </reaction>
</comment>
<dbReference type="EMBL" id="JAUDDZ010000001">
    <property type="protein sequence ID" value="MDM8273951.1"/>
    <property type="molecule type" value="Genomic_DNA"/>
</dbReference>
<keyword evidence="4 5" id="KW-0411">Iron-sulfur</keyword>
<dbReference type="PANTHER" id="PTHR30426:SF0">
    <property type="entry name" value="4-HYDROXY-3-METHYLBUT-2-ENYL DIPHOSPHATE REDUCTASE"/>
    <property type="match status" value="1"/>
</dbReference>
<feature type="binding site" evidence="5">
    <location>
        <position position="222"/>
    </location>
    <ligand>
        <name>isopentenyl diphosphate</name>
        <dbReference type="ChEBI" id="CHEBI:128769"/>
    </ligand>
</feature>
<evidence type="ECO:0000313" key="6">
    <source>
        <dbReference type="EMBL" id="MDM8273951.1"/>
    </source>
</evidence>
<feature type="binding site" evidence="5">
    <location>
        <position position="264"/>
    </location>
    <ligand>
        <name>(2E)-4-hydroxy-3-methylbut-2-enyl diphosphate</name>
        <dbReference type="ChEBI" id="CHEBI:128753"/>
    </ligand>
</feature>
<dbReference type="Proteomes" id="UP001529421">
    <property type="component" value="Unassembled WGS sequence"/>
</dbReference>
<comment type="pathway">
    <text evidence="5">Isoprenoid biosynthesis; dimethylallyl diphosphate biosynthesis; dimethylallyl diphosphate from (2E)-4-hydroxy-3-methylbutenyl diphosphate: step 1/1.</text>
</comment>
<accession>A0ABT7V636</accession>
<dbReference type="NCBIfam" id="NF002187">
    <property type="entry name" value="PRK01045.1-1"/>
    <property type="match status" value="1"/>
</dbReference>
<feature type="binding site" evidence="5">
    <location>
        <position position="44"/>
    </location>
    <ligand>
        <name>(2E)-4-hydroxy-3-methylbut-2-enyl diphosphate</name>
        <dbReference type="ChEBI" id="CHEBI:128753"/>
    </ligand>
</feature>
<sequence length="284" mass="30084">MTMATIEVARYAGACYGVERALDMAYTAAKDASGPVNTLGPLIHNPLVVQDLEREGVSVVDDVEQADSGTVIVRTHGVVPSVVDRARERGLAVVDATCPYVKKVHHAARRLVSEGFQLVIVGEAGHPEVEGILGAAGGSALVVQEASELESVELSRRVGVVVQTTQTASALSRVVAAIAPRVSELHVVNTICEATSERQQAARELASSCDCMIVIGGKNSANTCRLAQICTEACRNTHHIEDSDEMLSSWLEGVEHIGVTAGASTPSSHIKRACERLQMLLDAR</sequence>
<comment type="similarity">
    <text evidence="5">Belongs to the IspH family.</text>
</comment>
<reference evidence="7" key="1">
    <citation type="submission" date="2023-06" db="EMBL/GenBank/DDBJ databases">
        <title>Identification and characterization of horizontal gene transfer across gut microbiota members of farm animals based on homology search.</title>
        <authorList>
            <person name="Zeman M."/>
            <person name="Kubasova T."/>
            <person name="Jahodarova E."/>
            <person name="Nykrynova M."/>
            <person name="Rychlik I."/>
        </authorList>
    </citation>
    <scope>NUCLEOTIDE SEQUENCE [LARGE SCALE GENOMIC DNA]</scope>
    <source>
        <strain evidence="7">154_Feed</strain>
    </source>
</reference>
<evidence type="ECO:0000313" key="7">
    <source>
        <dbReference type="Proteomes" id="UP001529421"/>
    </source>
</evidence>
<keyword evidence="5 6" id="KW-0560">Oxidoreductase</keyword>
<keyword evidence="2 5" id="KW-0479">Metal-binding</keyword>
<feature type="binding site" evidence="5">
    <location>
        <position position="44"/>
    </location>
    <ligand>
        <name>isopentenyl diphosphate</name>
        <dbReference type="ChEBI" id="CHEBI:128769"/>
    </ligand>
</feature>
<feature type="binding site" evidence="5">
    <location>
        <position position="220"/>
    </location>
    <ligand>
        <name>isopentenyl diphosphate</name>
        <dbReference type="ChEBI" id="CHEBI:128769"/>
    </ligand>
</feature>
<dbReference type="EC" id="1.17.7.4" evidence="5"/>
<keyword evidence="1 5" id="KW-0004">4Fe-4S</keyword>
<feature type="active site" description="Proton donor" evidence="5">
    <location>
        <position position="128"/>
    </location>
</feature>
<dbReference type="GO" id="GO:0051745">
    <property type="term" value="F:4-hydroxy-3-methylbut-2-enyl diphosphate reductase activity"/>
    <property type="evidence" value="ECO:0007669"/>
    <property type="project" value="UniProtKB-EC"/>
</dbReference>
<feature type="binding site" evidence="5">
    <location>
        <position position="126"/>
    </location>
    <ligand>
        <name>isopentenyl diphosphate</name>
        <dbReference type="ChEBI" id="CHEBI:128769"/>
    </ligand>
</feature>
<comment type="cofactor">
    <cofactor evidence="5">
        <name>[4Fe-4S] cluster</name>
        <dbReference type="ChEBI" id="CHEBI:49883"/>
    </cofactor>
    <text evidence="5">Binds 1 [4Fe-4S] cluster per subunit.</text>
</comment>
<dbReference type="RefSeq" id="WP_289543652.1">
    <property type="nucleotide sequence ID" value="NZ_JAUDDZ010000001.1"/>
</dbReference>
<dbReference type="PANTHER" id="PTHR30426">
    <property type="entry name" value="4-HYDROXY-3-METHYLBUT-2-ENYL DIPHOSPHATE REDUCTASE"/>
    <property type="match status" value="1"/>
</dbReference>
<name>A0ABT7V636_9ACTN</name>
<feature type="binding site" evidence="5">
    <location>
        <position position="76"/>
    </location>
    <ligand>
        <name>dimethylallyl diphosphate</name>
        <dbReference type="ChEBI" id="CHEBI:57623"/>
    </ligand>
</feature>
<evidence type="ECO:0000256" key="3">
    <source>
        <dbReference type="ARBA" id="ARBA00023004"/>
    </source>
</evidence>
<keyword evidence="7" id="KW-1185">Reference proteome</keyword>
<feature type="binding site" evidence="5">
    <location>
        <position position="44"/>
    </location>
    <ligand>
        <name>dimethylallyl diphosphate</name>
        <dbReference type="ChEBI" id="CHEBI:57623"/>
    </ligand>
</feature>
<feature type="binding site" evidence="5">
    <location>
        <position position="76"/>
    </location>
    <ligand>
        <name>isopentenyl diphosphate</name>
        <dbReference type="ChEBI" id="CHEBI:128769"/>
    </ligand>
</feature>
<proteinExistence type="inferred from homology"/>
<dbReference type="NCBIfam" id="TIGR00216">
    <property type="entry name" value="ispH_lytB"/>
    <property type="match status" value="1"/>
</dbReference>
<feature type="binding site" evidence="5">
    <location>
        <position position="264"/>
    </location>
    <ligand>
        <name>isopentenyl diphosphate</name>
        <dbReference type="ChEBI" id="CHEBI:128769"/>
    </ligand>
</feature>
<reference evidence="6 7" key="2">
    <citation type="submission" date="2023-06" db="EMBL/GenBank/DDBJ databases">
        <authorList>
            <person name="Zeman M."/>
            <person name="Kubasova T."/>
            <person name="Jahodarova E."/>
            <person name="Nykrynova M."/>
            <person name="Rychlik I."/>
        </authorList>
    </citation>
    <scope>NUCLEOTIDE SEQUENCE [LARGE SCALE GENOMIC DNA]</scope>
    <source>
        <strain evidence="6 7">154_Feed</strain>
    </source>
</reference>
<dbReference type="HAMAP" id="MF_00191">
    <property type="entry name" value="IspH"/>
    <property type="match status" value="1"/>
</dbReference>
<comment type="pathway">
    <text evidence="5">Isoprenoid biosynthesis; isopentenyl diphosphate biosynthesis via DXP pathway; isopentenyl diphosphate from 1-deoxy-D-xylulose 5-phosphate: step 6/6.</text>
</comment>
<organism evidence="6 7">
    <name type="scientific">Enorma phocaeensis</name>
    <dbReference type="NCBI Taxonomy" id="1871019"/>
    <lineage>
        <taxon>Bacteria</taxon>
        <taxon>Bacillati</taxon>
        <taxon>Actinomycetota</taxon>
        <taxon>Coriobacteriia</taxon>
        <taxon>Coriobacteriales</taxon>
        <taxon>Coriobacteriaceae</taxon>
        <taxon>Enorma</taxon>
    </lineage>
</organism>
<feature type="binding site" evidence="5">
    <location>
        <position position="192"/>
    </location>
    <ligand>
        <name>[4Fe-4S] cluster</name>
        <dbReference type="ChEBI" id="CHEBI:49883"/>
    </ligand>
</feature>
<feature type="binding site" evidence="5">
    <location>
        <position position="264"/>
    </location>
    <ligand>
        <name>dimethylallyl diphosphate</name>
        <dbReference type="ChEBI" id="CHEBI:57623"/>
    </ligand>
</feature>
<keyword evidence="3 5" id="KW-0408">Iron</keyword>
<feature type="binding site" evidence="5">
    <location>
        <position position="222"/>
    </location>
    <ligand>
        <name>(2E)-4-hydroxy-3-methylbut-2-enyl diphosphate</name>
        <dbReference type="ChEBI" id="CHEBI:128753"/>
    </ligand>
</feature>
<evidence type="ECO:0000256" key="5">
    <source>
        <dbReference type="HAMAP-Rule" id="MF_00191"/>
    </source>
</evidence>
<feature type="binding site" evidence="5">
    <location>
        <position position="164"/>
    </location>
    <ligand>
        <name>(2E)-4-hydroxy-3-methylbut-2-enyl diphosphate</name>
        <dbReference type="ChEBI" id="CHEBI:128753"/>
    </ligand>
</feature>
<dbReference type="Gene3D" id="3.40.1010.20">
    <property type="entry name" value="4-hydroxy-3-methylbut-2-enyl diphosphate reductase, catalytic domain"/>
    <property type="match status" value="2"/>
</dbReference>
<evidence type="ECO:0000256" key="1">
    <source>
        <dbReference type="ARBA" id="ARBA00022485"/>
    </source>
</evidence>
<comment type="caution">
    <text evidence="5">Lacks conserved residue(s) required for the propagation of feature annotation.</text>
</comment>
<gene>
    <name evidence="5" type="primary">ispH</name>
    <name evidence="6" type="ORF">QUW28_00320</name>
</gene>
<comment type="caution">
    <text evidence="6">The sequence shown here is derived from an EMBL/GenBank/DDBJ whole genome shotgun (WGS) entry which is preliminary data.</text>
</comment>
<evidence type="ECO:0000256" key="2">
    <source>
        <dbReference type="ARBA" id="ARBA00022723"/>
    </source>
</evidence>
<feature type="binding site" evidence="5">
    <location>
        <position position="98"/>
    </location>
    <ligand>
        <name>[4Fe-4S] cluster</name>
        <dbReference type="ChEBI" id="CHEBI:49883"/>
    </ligand>
</feature>
<feature type="binding site" evidence="5">
    <location>
        <position position="220"/>
    </location>
    <ligand>
        <name>dimethylallyl diphosphate</name>
        <dbReference type="ChEBI" id="CHEBI:57623"/>
    </ligand>
</feature>
<dbReference type="Gene3D" id="3.40.50.11270">
    <property type="match status" value="1"/>
</dbReference>
<feature type="binding site" evidence="5">
    <location>
        <position position="222"/>
    </location>
    <ligand>
        <name>dimethylallyl diphosphate</name>
        <dbReference type="ChEBI" id="CHEBI:57623"/>
    </ligand>
</feature>
<dbReference type="InterPro" id="IPR003451">
    <property type="entry name" value="LytB/IspH"/>
</dbReference>
<feature type="binding site" evidence="5">
    <location>
        <position position="15"/>
    </location>
    <ligand>
        <name>[4Fe-4S] cluster</name>
        <dbReference type="ChEBI" id="CHEBI:49883"/>
    </ligand>
</feature>
<feature type="binding site" evidence="5">
    <location>
        <position position="220"/>
    </location>
    <ligand>
        <name>(2E)-4-hydroxy-3-methylbut-2-enyl diphosphate</name>
        <dbReference type="ChEBI" id="CHEBI:128753"/>
    </ligand>
</feature>
<feature type="binding site" evidence="5">
    <location>
        <position position="76"/>
    </location>
    <ligand>
        <name>(2E)-4-hydroxy-3-methylbut-2-enyl diphosphate</name>
        <dbReference type="ChEBI" id="CHEBI:128753"/>
    </ligand>
</feature>
<feature type="binding site" evidence="5">
    <location>
        <position position="126"/>
    </location>
    <ligand>
        <name>dimethylallyl diphosphate</name>
        <dbReference type="ChEBI" id="CHEBI:57623"/>
    </ligand>
</feature>
<dbReference type="CDD" id="cd13944">
    <property type="entry name" value="lytB_ispH"/>
    <property type="match status" value="1"/>
</dbReference>